<feature type="domain" description="tRNA(Ile)-lysidine synthase substrate-binding" evidence="9">
    <location>
        <begin position="252"/>
        <end position="319"/>
    </location>
</feature>
<evidence type="ECO:0000256" key="4">
    <source>
        <dbReference type="ARBA" id="ARBA00022741"/>
    </source>
</evidence>
<dbReference type="InterPro" id="IPR012795">
    <property type="entry name" value="tRNA_Ile_lys_synt_N"/>
</dbReference>
<protein>
    <recommendedName>
        <fullName evidence="7">tRNA(Ile)-lysidine synthase</fullName>
        <ecNumber evidence="7">6.3.4.19</ecNumber>
    </recommendedName>
    <alternativeName>
        <fullName evidence="7">tRNA(Ile)-2-lysyl-cytidine synthase</fullName>
    </alternativeName>
    <alternativeName>
        <fullName evidence="7">tRNA(Ile)-lysidine synthetase</fullName>
    </alternativeName>
</protein>
<evidence type="ECO:0000256" key="6">
    <source>
        <dbReference type="ARBA" id="ARBA00048539"/>
    </source>
</evidence>
<dbReference type="CDD" id="cd01992">
    <property type="entry name" value="TilS_N"/>
    <property type="match status" value="1"/>
</dbReference>
<comment type="domain">
    <text evidence="7">The N-terminal region contains the highly conserved SGGXDS motif, predicted to be a P-loop motif involved in ATP binding.</text>
</comment>
<dbReference type="Pfam" id="PF01171">
    <property type="entry name" value="ATP_bind_3"/>
    <property type="match status" value="1"/>
</dbReference>
<evidence type="ECO:0000313" key="10">
    <source>
        <dbReference type="EMBL" id="BAK37863.1"/>
    </source>
</evidence>
<evidence type="ECO:0000259" key="8">
    <source>
        <dbReference type="Pfam" id="PF01171"/>
    </source>
</evidence>
<dbReference type="Pfam" id="PF09179">
    <property type="entry name" value="TilS"/>
    <property type="match status" value="1"/>
</dbReference>
<dbReference type="eggNOG" id="COG0037">
    <property type="taxonomic scope" value="Bacteria"/>
</dbReference>
<dbReference type="PANTHER" id="PTHR43033:SF1">
    <property type="entry name" value="TRNA(ILE)-LYSIDINE SYNTHASE-RELATED"/>
    <property type="match status" value="1"/>
</dbReference>
<dbReference type="EC" id="6.3.4.19" evidence="7"/>
<dbReference type="SUPFAM" id="SSF52402">
    <property type="entry name" value="Adenine nucleotide alpha hydrolases-like"/>
    <property type="match status" value="1"/>
</dbReference>
<name>F5XFC5_MICPN</name>
<evidence type="ECO:0000256" key="5">
    <source>
        <dbReference type="ARBA" id="ARBA00022840"/>
    </source>
</evidence>
<dbReference type="SUPFAM" id="SSF82829">
    <property type="entry name" value="MesJ substrate recognition domain-like"/>
    <property type="match status" value="1"/>
</dbReference>
<dbReference type="GO" id="GO:0005737">
    <property type="term" value="C:cytoplasm"/>
    <property type="evidence" value="ECO:0007669"/>
    <property type="project" value="UniProtKB-SubCell"/>
</dbReference>
<accession>F5XFC5</accession>
<dbReference type="InterPro" id="IPR012094">
    <property type="entry name" value="tRNA_Ile_lys_synt"/>
</dbReference>
<sequence>MARRALGHATLTLVQAVETALADSDRCLLVACSGGPDSLALAQAVVHVGRRRQLPIAAVVVDHGLQAGSAEQAAAASSSLARMGFTQVSVRPVEVIDSGAGPEGDARTARYRALELEAGERGGATVLLGHTRDDQAETVLLGLARGSGIRSLAGMAVRNGPDGRWLRPLLGIGRKVTEQACRENGLKPWQDPHNLDPAYARVRVRRTVLPMLEAELGPGVADALARTAMLARDDADLLDALAAEADPGTAALDCLQLESLPPALRRRMLARWLRLEHGLGDLSAGHLFAVDALLTDWHGQSGVDLPGGVRVRRANGGLHLG</sequence>
<dbReference type="Proteomes" id="UP000007947">
    <property type="component" value="Chromosome"/>
</dbReference>
<feature type="binding site" evidence="7">
    <location>
        <begin position="33"/>
        <end position="38"/>
    </location>
    <ligand>
        <name>ATP</name>
        <dbReference type="ChEBI" id="CHEBI:30616"/>
    </ligand>
</feature>
<comment type="subcellular location">
    <subcellularLocation>
        <location evidence="7">Cytoplasm</location>
    </subcellularLocation>
</comment>
<dbReference type="InterPro" id="IPR014729">
    <property type="entry name" value="Rossmann-like_a/b/a_fold"/>
</dbReference>
<evidence type="ECO:0000256" key="3">
    <source>
        <dbReference type="ARBA" id="ARBA00022694"/>
    </source>
</evidence>
<keyword evidence="3 7" id="KW-0819">tRNA processing</keyword>
<organism evidence="10 11">
    <name type="scientific">Microlunatus phosphovorus (strain ATCC 700054 / DSM 10555 / JCM 9379 / NBRC 101784 / NCIMB 13414 / VKM Ac-1990 / NM-1)</name>
    <dbReference type="NCBI Taxonomy" id="1032480"/>
    <lineage>
        <taxon>Bacteria</taxon>
        <taxon>Bacillati</taxon>
        <taxon>Actinomycetota</taxon>
        <taxon>Actinomycetes</taxon>
        <taxon>Propionibacteriales</taxon>
        <taxon>Propionibacteriaceae</taxon>
        <taxon>Microlunatus</taxon>
    </lineage>
</organism>
<evidence type="ECO:0000256" key="1">
    <source>
        <dbReference type="ARBA" id="ARBA00022490"/>
    </source>
</evidence>
<keyword evidence="11" id="KW-1185">Reference proteome</keyword>
<feature type="domain" description="tRNA(Ile)-lysidine/2-thiocytidine synthase N-terminal" evidence="8">
    <location>
        <begin position="28"/>
        <end position="206"/>
    </location>
</feature>
<dbReference type="GO" id="GO:0032267">
    <property type="term" value="F:tRNA(Ile)-lysidine synthase activity"/>
    <property type="evidence" value="ECO:0007669"/>
    <property type="project" value="UniProtKB-EC"/>
</dbReference>
<dbReference type="GO" id="GO:0005524">
    <property type="term" value="F:ATP binding"/>
    <property type="evidence" value="ECO:0007669"/>
    <property type="project" value="UniProtKB-UniRule"/>
</dbReference>
<dbReference type="KEGG" id="mph:MLP_48490"/>
<gene>
    <name evidence="7 10" type="primary">tilS</name>
    <name evidence="10" type="ordered locus">MLP_48490</name>
</gene>
<dbReference type="Gene3D" id="3.40.50.620">
    <property type="entry name" value="HUPs"/>
    <property type="match status" value="1"/>
</dbReference>
<dbReference type="NCBIfam" id="TIGR02432">
    <property type="entry name" value="lysidine_TilS_N"/>
    <property type="match status" value="1"/>
</dbReference>
<dbReference type="EMBL" id="AP012204">
    <property type="protein sequence ID" value="BAK37863.1"/>
    <property type="molecule type" value="Genomic_DNA"/>
</dbReference>
<keyword evidence="5 7" id="KW-0067">ATP-binding</keyword>
<dbReference type="PANTHER" id="PTHR43033">
    <property type="entry name" value="TRNA(ILE)-LYSIDINE SYNTHASE-RELATED"/>
    <property type="match status" value="1"/>
</dbReference>
<dbReference type="OrthoDB" id="5244702at2"/>
<keyword evidence="2 7" id="KW-0436">Ligase</keyword>
<dbReference type="HOGENOM" id="CLU_018869_1_0_11"/>
<proteinExistence type="inferred from homology"/>
<dbReference type="STRING" id="1032480.MLP_48490"/>
<dbReference type="GO" id="GO:0006400">
    <property type="term" value="P:tRNA modification"/>
    <property type="evidence" value="ECO:0007669"/>
    <property type="project" value="UniProtKB-UniRule"/>
</dbReference>
<keyword evidence="1 7" id="KW-0963">Cytoplasm</keyword>
<evidence type="ECO:0000256" key="2">
    <source>
        <dbReference type="ARBA" id="ARBA00022598"/>
    </source>
</evidence>
<dbReference type="Gene3D" id="3.30.465.60">
    <property type="match status" value="1"/>
</dbReference>
<dbReference type="AlphaFoldDB" id="F5XFC5"/>
<dbReference type="InterPro" id="IPR011063">
    <property type="entry name" value="TilS/TtcA_N"/>
</dbReference>
<comment type="catalytic activity">
    <reaction evidence="6 7">
        <text>cytidine(34) in tRNA(Ile2) + L-lysine + ATP = lysidine(34) in tRNA(Ile2) + AMP + diphosphate + H(+)</text>
        <dbReference type="Rhea" id="RHEA:43744"/>
        <dbReference type="Rhea" id="RHEA-COMP:10625"/>
        <dbReference type="Rhea" id="RHEA-COMP:10670"/>
        <dbReference type="ChEBI" id="CHEBI:15378"/>
        <dbReference type="ChEBI" id="CHEBI:30616"/>
        <dbReference type="ChEBI" id="CHEBI:32551"/>
        <dbReference type="ChEBI" id="CHEBI:33019"/>
        <dbReference type="ChEBI" id="CHEBI:82748"/>
        <dbReference type="ChEBI" id="CHEBI:83665"/>
        <dbReference type="ChEBI" id="CHEBI:456215"/>
        <dbReference type="EC" id="6.3.4.19"/>
    </reaction>
</comment>
<evidence type="ECO:0000256" key="7">
    <source>
        <dbReference type="HAMAP-Rule" id="MF_01161"/>
    </source>
</evidence>
<dbReference type="HAMAP" id="MF_01161">
    <property type="entry name" value="tRNA_Ile_lys_synt"/>
    <property type="match status" value="1"/>
</dbReference>
<comment type="similarity">
    <text evidence="7">Belongs to the tRNA(Ile)-lysidine synthase family.</text>
</comment>
<evidence type="ECO:0000259" key="9">
    <source>
        <dbReference type="Pfam" id="PF09179"/>
    </source>
</evidence>
<dbReference type="InterPro" id="IPR015262">
    <property type="entry name" value="tRNA_Ile_lys_synt_subst-bd"/>
</dbReference>
<dbReference type="RefSeq" id="WP_013865687.1">
    <property type="nucleotide sequence ID" value="NC_015635.1"/>
</dbReference>
<reference evidence="10 11" key="1">
    <citation type="submission" date="2011-05" db="EMBL/GenBank/DDBJ databases">
        <title>Whole genome sequence of Microlunatus phosphovorus NM-1.</title>
        <authorList>
            <person name="Hosoyama A."/>
            <person name="Sasaki K."/>
            <person name="Harada T."/>
            <person name="Igarashi R."/>
            <person name="Kawakoshi A."/>
            <person name="Sasagawa M."/>
            <person name="Fukada J."/>
            <person name="Nakamura S."/>
            <person name="Katano Y."/>
            <person name="Hanada S."/>
            <person name="Kamagata Y."/>
            <person name="Nakamura N."/>
            <person name="Yamazaki S."/>
            <person name="Fujita N."/>
        </authorList>
    </citation>
    <scope>NUCLEOTIDE SEQUENCE [LARGE SCALE GENOMIC DNA]</scope>
    <source>
        <strain evidence="11">ATCC 700054 / DSM 10555 / JCM 9379 / NBRC 101784 / NCIMB 13414 / VKM Ac-1990 / NM-1</strain>
    </source>
</reference>
<evidence type="ECO:0000313" key="11">
    <source>
        <dbReference type="Proteomes" id="UP000007947"/>
    </source>
</evidence>
<keyword evidence="4 7" id="KW-0547">Nucleotide-binding</keyword>
<comment type="function">
    <text evidence="7">Ligates lysine onto the cytidine present at position 34 of the AUA codon-specific tRNA(Ile) that contains the anticodon CAU, in an ATP-dependent manner. Cytidine is converted to lysidine, thus changing the amino acid specificity of the tRNA from methionine to isoleucine.</text>
</comment>